<dbReference type="OrthoDB" id="8197512at2759"/>
<organism evidence="2 3">
    <name type="scientific">Gossypium australe</name>
    <dbReference type="NCBI Taxonomy" id="47621"/>
    <lineage>
        <taxon>Eukaryota</taxon>
        <taxon>Viridiplantae</taxon>
        <taxon>Streptophyta</taxon>
        <taxon>Embryophyta</taxon>
        <taxon>Tracheophyta</taxon>
        <taxon>Spermatophyta</taxon>
        <taxon>Magnoliopsida</taxon>
        <taxon>eudicotyledons</taxon>
        <taxon>Gunneridae</taxon>
        <taxon>Pentapetalae</taxon>
        <taxon>rosids</taxon>
        <taxon>malvids</taxon>
        <taxon>Malvales</taxon>
        <taxon>Malvaceae</taxon>
        <taxon>Malvoideae</taxon>
        <taxon>Gossypium</taxon>
    </lineage>
</organism>
<dbReference type="InterPro" id="IPR043502">
    <property type="entry name" value="DNA/RNA_pol_sf"/>
</dbReference>
<dbReference type="EMBL" id="SMMG02000007">
    <property type="protein sequence ID" value="KAA3465418.1"/>
    <property type="molecule type" value="Genomic_DNA"/>
</dbReference>
<dbReference type="Proteomes" id="UP000325315">
    <property type="component" value="Unassembled WGS sequence"/>
</dbReference>
<comment type="caution">
    <text evidence="2">The sequence shown here is derived from an EMBL/GenBank/DDBJ whole genome shotgun (WGS) entry which is preliminary data.</text>
</comment>
<dbReference type="PROSITE" id="PS50878">
    <property type="entry name" value="RT_POL"/>
    <property type="match status" value="1"/>
</dbReference>
<feature type="domain" description="Reverse transcriptase" evidence="1">
    <location>
        <begin position="183"/>
        <end position="453"/>
    </location>
</feature>
<dbReference type="CDD" id="cd01650">
    <property type="entry name" value="RT_nLTR_like"/>
    <property type="match status" value="1"/>
</dbReference>
<gene>
    <name evidence="2" type="ORF">EPI10_000581</name>
</gene>
<dbReference type="PANTHER" id="PTHR46890">
    <property type="entry name" value="NON-LTR RETROLELEMENT REVERSE TRANSCRIPTASE-LIKE PROTEIN-RELATED"/>
    <property type="match status" value="1"/>
</dbReference>
<accession>A0A5B6V8C9</accession>
<proteinExistence type="predicted"/>
<dbReference type="GO" id="GO:0003964">
    <property type="term" value="F:RNA-directed DNA polymerase activity"/>
    <property type="evidence" value="ECO:0007669"/>
    <property type="project" value="UniProtKB-KW"/>
</dbReference>
<evidence type="ECO:0000313" key="3">
    <source>
        <dbReference type="Proteomes" id="UP000325315"/>
    </source>
</evidence>
<keyword evidence="2" id="KW-0808">Transferase</keyword>
<keyword evidence="2" id="KW-0695">RNA-directed DNA polymerase</keyword>
<dbReference type="SUPFAM" id="SSF56672">
    <property type="entry name" value="DNA/RNA polymerases"/>
    <property type="match status" value="1"/>
</dbReference>
<keyword evidence="3" id="KW-1185">Reference proteome</keyword>
<name>A0A5B6V8C9_9ROSI</name>
<evidence type="ECO:0000313" key="2">
    <source>
        <dbReference type="EMBL" id="KAA3465418.1"/>
    </source>
</evidence>
<reference evidence="3" key="1">
    <citation type="journal article" date="2019" name="Plant Biotechnol. J.">
        <title>Genome sequencing of the Australian wild diploid species Gossypium australe highlights disease resistance and delayed gland morphogenesis.</title>
        <authorList>
            <person name="Cai Y."/>
            <person name="Cai X."/>
            <person name="Wang Q."/>
            <person name="Wang P."/>
            <person name="Zhang Y."/>
            <person name="Cai C."/>
            <person name="Xu Y."/>
            <person name="Wang K."/>
            <person name="Zhou Z."/>
            <person name="Wang C."/>
            <person name="Geng S."/>
            <person name="Li B."/>
            <person name="Dong Q."/>
            <person name="Hou Y."/>
            <person name="Wang H."/>
            <person name="Ai P."/>
            <person name="Liu Z."/>
            <person name="Yi F."/>
            <person name="Sun M."/>
            <person name="An G."/>
            <person name="Cheng J."/>
            <person name="Zhang Y."/>
            <person name="Shi Q."/>
            <person name="Xie Y."/>
            <person name="Shi X."/>
            <person name="Chang Y."/>
            <person name="Huang F."/>
            <person name="Chen Y."/>
            <person name="Hong S."/>
            <person name="Mi L."/>
            <person name="Sun Q."/>
            <person name="Zhang L."/>
            <person name="Zhou B."/>
            <person name="Peng R."/>
            <person name="Zhang X."/>
            <person name="Liu F."/>
        </authorList>
    </citation>
    <scope>NUCLEOTIDE SEQUENCE [LARGE SCALE GENOMIC DNA]</scope>
    <source>
        <strain evidence="3">cv. PA1801</strain>
    </source>
</reference>
<dbReference type="AlphaFoldDB" id="A0A5B6V8C9"/>
<evidence type="ECO:0000259" key="1">
    <source>
        <dbReference type="PROSITE" id="PS50878"/>
    </source>
</evidence>
<dbReference type="InterPro" id="IPR052343">
    <property type="entry name" value="Retrotransposon-Effector_Assoc"/>
</dbReference>
<dbReference type="PANTHER" id="PTHR46890:SF48">
    <property type="entry name" value="RNA-DIRECTED DNA POLYMERASE"/>
    <property type="match status" value="1"/>
</dbReference>
<keyword evidence="2" id="KW-0548">Nucleotidyltransferase</keyword>
<dbReference type="Pfam" id="PF00078">
    <property type="entry name" value="RVT_1"/>
    <property type="match status" value="1"/>
</dbReference>
<sequence length="525" mass="59519">MNGLKKKLMKELGMLLAKESDDDTIGKIIDTKVHLNMKIDRNEIYWEQRARTNWLKAGDENSAFFHKYASYQKKINAISRLELEEGGETTKQDKIVETTTSFFQKLFMSKGARDSSHLLQGIEESISPDINASLLSTFTKEEVFSALKEMGPTKALGLDGFPALFFQQYWHVVGKEFITFCLGILNNDQDFGKVNSTDIMLIPKIQNPSNLANFRPISLCTVLYKIVAKTIANRFQGIIGNCIDAAQSAFVPGRLIFYNILLAYKMLHTFRKKRTGMKGFMAIKLDMSKAYDRVEWVFLKEVMLKMGFEKKWVELILRRISTESYTVNINGNRGRTFQATRGLRQGDPLSPFLFLVCSEGLLALMRMALKEGMLKGAKASQKGPAITHLLFSDDCIFFGEASRNGASLLKGILKEYENCSGQCVNFDKSTIFFSSNTLEGNKEEVLAILGVRPSTDMEKYLGLLSVVGRRKKESFQVLKEKFLFRIKGWCNRFLSQGGKEVFTKPVLQAFPTYAMSRFLLPNSFC</sequence>
<dbReference type="InterPro" id="IPR000477">
    <property type="entry name" value="RT_dom"/>
</dbReference>
<protein>
    <submittedName>
        <fullName evidence="2">Reverse transcriptase</fullName>
    </submittedName>
</protein>